<evidence type="ECO:0000313" key="6">
    <source>
        <dbReference type="EMBL" id="QQM61091.1"/>
    </source>
</evidence>
<dbReference type="Proteomes" id="UP000094892">
    <property type="component" value="Unassembled WGS sequence"/>
</dbReference>
<evidence type="ECO:0000259" key="4">
    <source>
        <dbReference type="PROSITE" id="PS50949"/>
    </source>
</evidence>
<organism evidence="5 7">
    <name type="scientific">Lactiplantibacillus plantarum</name>
    <name type="common">Lactobacillus plantarum</name>
    <dbReference type="NCBI Taxonomy" id="1590"/>
    <lineage>
        <taxon>Bacteria</taxon>
        <taxon>Bacillati</taxon>
        <taxon>Bacillota</taxon>
        <taxon>Bacilli</taxon>
        <taxon>Lactobacillales</taxon>
        <taxon>Lactobacillaceae</taxon>
        <taxon>Lactiplantibacillus</taxon>
    </lineage>
</organism>
<dbReference type="EMBL" id="MCOL01000001">
    <property type="protein sequence ID" value="ODO60222.1"/>
    <property type="molecule type" value="Genomic_DNA"/>
</dbReference>
<dbReference type="Proteomes" id="UP000595466">
    <property type="component" value="Chromosome"/>
</dbReference>
<dbReference type="GeneID" id="89667891"/>
<gene>
    <name evidence="6" type="ORF">JH395_00640</name>
    <name evidence="5" type="ORF">LPJSA22_00155</name>
</gene>
<dbReference type="InterPro" id="IPR036390">
    <property type="entry name" value="WH_DNA-bd_sf"/>
</dbReference>
<dbReference type="PANTHER" id="PTHR44846">
    <property type="entry name" value="MANNOSYL-D-GLYCERATE TRANSPORT/METABOLISM SYSTEM REPRESSOR MNGR-RELATED"/>
    <property type="match status" value="1"/>
</dbReference>
<dbReference type="PANTHER" id="PTHR44846:SF4">
    <property type="entry name" value="HTH GNTR-TYPE DOMAIN-CONTAINING PROTEIN"/>
    <property type="match status" value="1"/>
</dbReference>
<evidence type="ECO:0000313" key="7">
    <source>
        <dbReference type="Proteomes" id="UP000094892"/>
    </source>
</evidence>
<dbReference type="OMA" id="SRYSFEF"/>
<reference evidence="5 7" key="1">
    <citation type="submission" date="2016-08" db="EMBL/GenBank/DDBJ databases">
        <title>Genome sequencing of Lactobacillus plantarum JSA22, isolated from fermented soybean paste.</title>
        <authorList>
            <person name="Choi H.S."/>
        </authorList>
    </citation>
    <scope>NUCLEOTIDE SEQUENCE [LARGE SCALE GENOMIC DNA]</scope>
    <source>
        <strain evidence="5 7">JSA22</strain>
    </source>
</reference>
<dbReference type="InterPro" id="IPR036388">
    <property type="entry name" value="WH-like_DNA-bd_sf"/>
</dbReference>
<dbReference type="CDD" id="cd07377">
    <property type="entry name" value="WHTH_GntR"/>
    <property type="match status" value="1"/>
</dbReference>
<keyword evidence="2" id="KW-0238">DNA-binding</keyword>
<dbReference type="AlphaFoldDB" id="A0A0G9GHK8"/>
<keyword evidence="1" id="KW-0805">Transcription regulation</keyword>
<feature type="domain" description="HTH gntR-type" evidence="4">
    <location>
        <begin position="14"/>
        <end position="82"/>
    </location>
</feature>
<proteinExistence type="predicted"/>
<dbReference type="SUPFAM" id="SSF46785">
    <property type="entry name" value="Winged helix' DNA-binding domain"/>
    <property type="match status" value="1"/>
</dbReference>
<sequence>MTRPNDEGDVSSLAYKYETIADSLRQDIKSGKYTPGELMPDQNKLAETFDTTRITIHKAIQLLIIEGMVYSKRGAGTFVRKDFGLTERRQETLVDKPLGTTQTNAGKKVTSKVLELQARLPTKREAEQLLIDEMDPVYVIRRTRYVDGKVWAYEHTIMPTSIVTLTKQVLEGSVYGYLEQHSGKKIAGSHRIISAARVTADDVAAMGATLNDPVLVINQISYMDDGQPFEVSESHFPYETSTVVADVQIH</sequence>
<dbReference type="RefSeq" id="WP_003641749.1">
    <property type="nucleotide sequence ID" value="NZ_AP028145.1"/>
</dbReference>
<keyword evidence="3" id="KW-0804">Transcription</keyword>
<dbReference type="Gene3D" id="3.40.1410.10">
    <property type="entry name" value="Chorismate lyase-like"/>
    <property type="match status" value="1"/>
</dbReference>
<dbReference type="GO" id="GO:0045892">
    <property type="term" value="P:negative regulation of DNA-templated transcription"/>
    <property type="evidence" value="ECO:0007669"/>
    <property type="project" value="TreeGrafter"/>
</dbReference>
<accession>A0A0G9GHK8</accession>
<dbReference type="GO" id="GO:0003700">
    <property type="term" value="F:DNA-binding transcription factor activity"/>
    <property type="evidence" value="ECO:0007669"/>
    <property type="project" value="InterPro"/>
</dbReference>
<name>A0A0G9GHK8_LACPN</name>
<dbReference type="EMBL" id="CP066817">
    <property type="protein sequence ID" value="QQM61091.1"/>
    <property type="molecule type" value="Genomic_DNA"/>
</dbReference>
<evidence type="ECO:0000313" key="5">
    <source>
        <dbReference type="EMBL" id="ODO60222.1"/>
    </source>
</evidence>
<dbReference type="InterPro" id="IPR028978">
    <property type="entry name" value="Chorismate_lyase_/UTRA_dom_sf"/>
</dbReference>
<reference evidence="6 8" key="2">
    <citation type="submission" date="2020-12" db="EMBL/GenBank/DDBJ databases">
        <title>Whole genome sequencing of Lactobacillus plantarum PC518.</title>
        <authorList>
            <person name="Guo Q."/>
        </authorList>
    </citation>
    <scope>NUCLEOTIDE SEQUENCE [LARGE SCALE GENOMIC DNA]</scope>
    <source>
        <strain evidence="6 8">PC518</strain>
    </source>
</reference>
<evidence type="ECO:0000313" key="8">
    <source>
        <dbReference type="Proteomes" id="UP000595466"/>
    </source>
</evidence>
<dbReference type="PATRIC" id="fig|1590.142.peg.149"/>
<evidence type="ECO:0000256" key="3">
    <source>
        <dbReference type="ARBA" id="ARBA00023163"/>
    </source>
</evidence>
<dbReference type="Pfam" id="PF00392">
    <property type="entry name" value="GntR"/>
    <property type="match status" value="1"/>
</dbReference>
<dbReference type="InterPro" id="IPR011663">
    <property type="entry name" value="UTRA"/>
</dbReference>
<dbReference type="SMART" id="SM00345">
    <property type="entry name" value="HTH_GNTR"/>
    <property type="match status" value="1"/>
</dbReference>
<dbReference type="Pfam" id="PF07702">
    <property type="entry name" value="UTRA"/>
    <property type="match status" value="1"/>
</dbReference>
<dbReference type="PRINTS" id="PR00035">
    <property type="entry name" value="HTHGNTR"/>
</dbReference>
<dbReference type="InterPro" id="IPR050679">
    <property type="entry name" value="Bact_HTH_transcr_reg"/>
</dbReference>
<dbReference type="PROSITE" id="PS50949">
    <property type="entry name" value="HTH_GNTR"/>
    <property type="match status" value="1"/>
</dbReference>
<dbReference type="Gene3D" id="1.10.10.10">
    <property type="entry name" value="Winged helix-like DNA-binding domain superfamily/Winged helix DNA-binding domain"/>
    <property type="match status" value="1"/>
</dbReference>
<protein>
    <submittedName>
        <fullName evidence="6">GntR family transcriptional regulator</fullName>
    </submittedName>
    <submittedName>
        <fullName evidence="5">HTH-type transcriptional regulator GmuR</fullName>
    </submittedName>
</protein>
<dbReference type="InterPro" id="IPR000524">
    <property type="entry name" value="Tscrpt_reg_HTH_GntR"/>
</dbReference>
<evidence type="ECO:0000256" key="1">
    <source>
        <dbReference type="ARBA" id="ARBA00023015"/>
    </source>
</evidence>
<dbReference type="SMART" id="SM00866">
    <property type="entry name" value="UTRA"/>
    <property type="match status" value="1"/>
</dbReference>
<evidence type="ECO:0000256" key="2">
    <source>
        <dbReference type="ARBA" id="ARBA00023125"/>
    </source>
</evidence>
<dbReference type="GO" id="GO:0003677">
    <property type="term" value="F:DNA binding"/>
    <property type="evidence" value="ECO:0007669"/>
    <property type="project" value="UniProtKB-KW"/>
</dbReference>
<dbReference type="SUPFAM" id="SSF64288">
    <property type="entry name" value="Chorismate lyase-like"/>
    <property type="match status" value="1"/>
</dbReference>